<keyword evidence="3 6" id="KW-0812">Transmembrane</keyword>
<dbReference type="PANTHER" id="PTHR42723">
    <property type="entry name" value="CHLOROPHYLL SYNTHASE"/>
    <property type="match status" value="1"/>
</dbReference>
<dbReference type="AlphaFoldDB" id="A0A1M6L773"/>
<organism evidence="7 8">
    <name type="scientific">Aequorivita viscosa</name>
    <dbReference type="NCBI Taxonomy" id="797419"/>
    <lineage>
        <taxon>Bacteria</taxon>
        <taxon>Pseudomonadati</taxon>
        <taxon>Bacteroidota</taxon>
        <taxon>Flavobacteriia</taxon>
        <taxon>Flavobacteriales</taxon>
        <taxon>Flavobacteriaceae</taxon>
        <taxon>Aequorivita</taxon>
    </lineage>
</organism>
<reference evidence="8" key="1">
    <citation type="submission" date="2016-11" db="EMBL/GenBank/DDBJ databases">
        <authorList>
            <person name="Varghese N."/>
            <person name="Submissions S."/>
        </authorList>
    </citation>
    <scope>NUCLEOTIDE SEQUENCE [LARGE SCALE GENOMIC DNA]</scope>
    <source>
        <strain evidence="8">DSM 26349</strain>
    </source>
</reference>
<dbReference type="InterPro" id="IPR000537">
    <property type="entry name" value="UbiA_prenyltransferase"/>
</dbReference>
<feature type="transmembrane region" description="Helical" evidence="6">
    <location>
        <begin position="76"/>
        <end position="95"/>
    </location>
</feature>
<feature type="transmembrane region" description="Helical" evidence="6">
    <location>
        <begin position="126"/>
        <end position="159"/>
    </location>
</feature>
<dbReference type="CDD" id="cd13961">
    <property type="entry name" value="PT_UbiA_DGGGPS"/>
    <property type="match status" value="1"/>
</dbReference>
<dbReference type="Proteomes" id="UP000184172">
    <property type="component" value="Unassembled WGS sequence"/>
</dbReference>
<dbReference type="Gene3D" id="1.10.357.140">
    <property type="entry name" value="UbiA prenyltransferase"/>
    <property type="match status" value="1"/>
</dbReference>
<dbReference type="InterPro" id="IPR044878">
    <property type="entry name" value="UbiA_sf"/>
</dbReference>
<evidence type="ECO:0000256" key="6">
    <source>
        <dbReference type="SAM" id="Phobius"/>
    </source>
</evidence>
<gene>
    <name evidence="7" type="ORF">SAMN04487908_12249</name>
</gene>
<feature type="transmembrane region" description="Helical" evidence="6">
    <location>
        <begin position="270"/>
        <end position="289"/>
    </location>
</feature>
<feature type="transmembrane region" description="Helical" evidence="6">
    <location>
        <begin position="194"/>
        <end position="213"/>
    </location>
</feature>
<protein>
    <submittedName>
        <fullName evidence="7">4-hydroxybenzoate polyprenyltransferase</fullName>
    </submittedName>
</protein>
<keyword evidence="5 6" id="KW-0472">Membrane</keyword>
<keyword evidence="2" id="KW-1003">Cell membrane</keyword>
<evidence type="ECO:0000256" key="5">
    <source>
        <dbReference type="ARBA" id="ARBA00023136"/>
    </source>
</evidence>
<feature type="transmembrane region" description="Helical" evidence="6">
    <location>
        <begin position="45"/>
        <end position="64"/>
    </location>
</feature>
<dbReference type="GO" id="GO:0016765">
    <property type="term" value="F:transferase activity, transferring alkyl or aryl (other than methyl) groups"/>
    <property type="evidence" value="ECO:0007669"/>
    <property type="project" value="InterPro"/>
</dbReference>
<keyword evidence="7" id="KW-0808">Transferase</keyword>
<name>A0A1M6L773_9FLAO</name>
<dbReference type="InterPro" id="IPR050475">
    <property type="entry name" value="Prenyltransferase_related"/>
</dbReference>
<keyword evidence="4 6" id="KW-1133">Transmembrane helix</keyword>
<feature type="transmembrane region" description="Helical" evidence="6">
    <location>
        <begin position="301"/>
        <end position="318"/>
    </location>
</feature>
<comment type="subcellular location">
    <subcellularLocation>
        <location evidence="1">Membrane</location>
        <topology evidence="1">Multi-pass membrane protein</topology>
    </subcellularLocation>
</comment>
<evidence type="ECO:0000256" key="1">
    <source>
        <dbReference type="ARBA" id="ARBA00004141"/>
    </source>
</evidence>
<evidence type="ECO:0000313" key="8">
    <source>
        <dbReference type="Proteomes" id="UP000184172"/>
    </source>
</evidence>
<keyword evidence="8" id="KW-1185">Reference proteome</keyword>
<dbReference type="PANTHER" id="PTHR42723:SF1">
    <property type="entry name" value="CHLOROPHYLL SYNTHASE, CHLOROPLASTIC"/>
    <property type="match status" value="1"/>
</dbReference>
<dbReference type="GO" id="GO:0016020">
    <property type="term" value="C:membrane"/>
    <property type="evidence" value="ECO:0007669"/>
    <property type="project" value="UniProtKB-SubCell"/>
</dbReference>
<evidence type="ECO:0000256" key="2">
    <source>
        <dbReference type="ARBA" id="ARBA00022475"/>
    </source>
</evidence>
<feature type="transmembrane region" description="Helical" evidence="6">
    <location>
        <begin position="166"/>
        <end position="188"/>
    </location>
</feature>
<accession>A0A1M6L773</accession>
<feature type="transmembrane region" description="Helical" evidence="6">
    <location>
        <begin position="9"/>
        <end position="25"/>
    </location>
</feature>
<evidence type="ECO:0000313" key="7">
    <source>
        <dbReference type="EMBL" id="SHJ67032.1"/>
    </source>
</evidence>
<proteinExistence type="predicted"/>
<evidence type="ECO:0000256" key="4">
    <source>
        <dbReference type="ARBA" id="ARBA00022989"/>
    </source>
</evidence>
<dbReference type="EMBL" id="FQYV01000022">
    <property type="protein sequence ID" value="SHJ67032.1"/>
    <property type="molecule type" value="Genomic_DNA"/>
</dbReference>
<evidence type="ECO:0000256" key="3">
    <source>
        <dbReference type="ARBA" id="ARBA00022692"/>
    </source>
</evidence>
<sequence length="326" mass="37767">MISIPFEKLQWFLLLFLFSTVYFMLSRKQKLFLLKFFSLFSVVRGYNILIIVIAQYLTSIYILAPDLPVRQVLFDVNLLMLVLASSSAIAGGYIINSFYDSEKDLINRPRKTMLDKLVSQRTKLSAYFVLNFLSVVFASYVSFKAVLFFSIYIFVLWFYSHKLKKYPFIGNITAAILAVVPFFAIFIHYGNFDIVIFVHATFVFLLIAMRELVKDLENIKGDLTHGYNTIPVVYGEKTSKVMLTILSVLTLVPIVLLITKFKSEIGYMEYYFYASILGLLVFLTVLWYSKNKIHYMALHNILKFAIVLGVFSIVLIHVELLTNRFF</sequence>
<dbReference type="Pfam" id="PF01040">
    <property type="entry name" value="UbiA"/>
    <property type="match status" value="1"/>
</dbReference>
<feature type="transmembrane region" description="Helical" evidence="6">
    <location>
        <begin position="241"/>
        <end position="258"/>
    </location>
</feature>
<dbReference type="STRING" id="797419.SAMN05216556_12118"/>